<feature type="compositionally biased region" description="Basic residues" evidence="1">
    <location>
        <begin position="437"/>
        <end position="447"/>
    </location>
</feature>
<dbReference type="GO" id="GO:0006353">
    <property type="term" value="P:DNA-templated transcription termination"/>
    <property type="evidence" value="ECO:0007669"/>
    <property type="project" value="InterPro"/>
</dbReference>
<dbReference type="Gene3D" id="2.10.109.10">
    <property type="entry name" value="Umud Fragment, subunit A"/>
    <property type="match status" value="1"/>
</dbReference>
<dbReference type="OrthoDB" id="652255at2759"/>
<dbReference type="Proteomes" id="UP000325081">
    <property type="component" value="Unassembled WGS sequence"/>
</dbReference>
<accession>A0A5A7NWU5</accession>
<dbReference type="AlphaFoldDB" id="A0A5A7NWU5"/>
<feature type="region of interest" description="Disordered" evidence="1">
    <location>
        <begin position="397"/>
        <end position="539"/>
    </location>
</feature>
<dbReference type="GO" id="GO:0006465">
    <property type="term" value="P:signal peptide processing"/>
    <property type="evidence" value="ECO:0007669"/>
    <property type="project" value="InterPro"/>
</dbReference>
<feature type="domain" description="Rho termination factor-like N-terminal" evidence="2">
    <location>
        <begin position="536"/>
        <end position="571"/>
    </location>
</feature>
<dbReference type="CDD" id="cd06530">
    <property type="entry name" value="S26_SPase_I"/>
    <property type="match status" value="1"/>
</dbReference>
<feature type="compositionally biased region" description="Basic residues" evidence="1">
    <location>
        <begin position="293"/>
        <end position="302"/>
    </location>
</feature>
<name>A0A5A7NWU5_STRAF</name>
<evidence type="ECO:0000256" key="1">
    <source>
        <dbReference type="SAM" id="MobiDB-lite"/>
    </source>
</evidence>
<gene>
    <name evidence="3" type="ORF">STAS_00476</name>
</gene>
<proteinExistence type="predicted"/>
<dbReference type="InterPro" id="IPR036286">
    <property type="entry name" value="LexA/Signal_pep-like_sf"/>
</dbReference>
<feature type="region of interest" description="Disordered" evidence="1">
    <location>
        <begin position="369"/>
        <end position="388"/>
    </location>
</feature>
<evidence type="ECO:0000313" key="3">
    <source>
        <dbReference type="EMBL" id="GER24934.1"/>
    </source>
</evidence>
<feature type="compositionally biased region" description="Acidic residues" evidence="1">
    <location>
        <begin position="507"/>
        <end position="536"/>
    </location>
</feature>
<evidence type="ECO:0000313" key="4">
    <source>
        <dbReference type="Proteomes" id="UP000325081"/>
    </source>
</evidence>
<sequence>MVGLSTWFRYLASKLEYSVSLSRKTYIQGQIADTEILDTIWRNVFHGKLTFLHWNKGREMAPMVGRYGGTLLVRKIPAADPTRVHVGDVVVLKDPINSNNYIVRRLAAIEGYEMASTDEKDEPFLLEKDQCWVLADNQNLKPTEAHDSRTFGPVTMGDIIGRVIYCLRTAVDHGPVNNSHFSKRRDSPVLEVELDVDEMAKNHKANAFTLNLLLALFFLAQSHGSGLPDGRYLPFSGLSGRALGLSPNSTHTSYKIISEKKHHLSLKCSFRHNVTCNASPNNNYRRNTDSRKHNFSRNRNNRHKEDREDDYEEQLDGFVTTLPSENGAFSSVSSNQSSRGTATPGAREREIVELFKKVQAKIRERAALKEEEGKKAETPQGKGKESQTVDSLLKLLRKHSVPQGKKAAHFSDNDQDFILDQKKAKDDEEIQDSPRQNRSRPKSRFQKRSPVPENKFQPVYSDGSDNSILDENLEKESEMSNLEVEADEEEEALSDESDVDALFPELSELDEISGLNDEDEDEDEEGDEDSLVEADDLSGKKLPELRALAKSRGLKGYSKLKKGELIELLSE</sequence>
<protein>
    <submittedName>
        <fullName evidence="3">Peptidase S24/S26A/S26B/S26C family protein</fullName>
    </submittedName>
</protein>
<dbReference type="InterPro" id="IPR019533">
    <property type="entry name" value="Peptidase_S26"/>
</dbReference>
<comment type="caution">
    <text evidence="3">The sequence shown here is derived from an EMBL/GenBank/DDBJ whole genome shotgun (WGS) entry which is preliminary data.</text>
</comment>
<dbReference type="PANTHER" id="PTHR47040">
    <property type="entry name" value="OSJNBA0068L06.9 PROTEIN"/>
    <property type="match status" value="1"/>
</dbReference>
<feature type="compositionally biased region" description="Acidic residues" evidence="1">
    <location>
        <begin position="484"/>
        <end position="499"/>
    </location>
</feature>
<dbReference type="Pfam" id="PF07498">
    <property type="entry name" value="Rho_N"/>
    <property type="match status" value="1"/>
</dbReference>
<dbReference type="InterPro" id="IPR011112">
    <property type="entry name" value="Rho-like_N"/>
</dbReference>
<dbReference type="PANTHER" id="PTHR47040:SF1">
    <property type="entry name" value="MITOCHONDRIAL ATP-INDEPENDENT INNER MEMBRANE PROTEASE SUBUNIT 2"/>
    <property type="match status" value="1"/>
</dbReference>
<reference evidence="4" key="1">
    <citation type="journal article" date="2019" name="Curr. Biol.">
        <title>Genome Sequence of Striga asiatica Provides Insight into the Evolution of Plant Parasitism.</title>
        <authorList>
            <person name="Yoshida S."/>
            <person name="Kim S."/>
            <person name="Wafula E.K."/>
            <person name="Tanskanen J."/>
            <person name="Kim Y.M."/>
            <person name="Honaas L."/>
            <person name="Yang Z."/>
            <person name="Spallek T."/>
            <person name="Conn C.E."/>
            <person name="Ichihashi Y."/>
            <person name="Cheong K."/>
            <person name="Cui S."/>
            <person name="Der J.P."/>
            <person name="Gundlach H."/>
            <person name="Jiao Y."/>
            <person name="Hori C."/>
            <person name="Ishida J.K."/>
            <person name="Kasahara H."/>
            <person name="Kiba T."/>
            <person name="Kim M.S."/>
            <person name="Koo N."/>
            <person name="Laohavisit A."/>
            <person name="Lee Y.H."/>
            <person name="Lumba S."/>
            <person name="McCourt P."/>
            <person name="Mortimer J.C."/>
            <person name="Mutuku J.M."/>
            <person name="Nomura T."/>
            <person name="Sasaki-Sekimoto Y."/>
            <person name="Seto Y."/>
            <person name="Wang Y."/>
            <person name="Wakatake T."/>
            <person name="Sakakibara H."/>
            <person name="Demura T."/>
            <person name="Yamaguchi S."/>
            <person name="Yoneyama K."/>
            <person name="Manabe R.I."/>
            <person name="Nelson D.C."/>
            <person name="Schulman A.H."/>
            <person name="Timko M.P."/>
            <person name="dePamphilis C.W."/>
            <person name="Choi D."/>
            <person name="Shirasu K."/>
        </authorList>
    </citation>
    <scope>NUCLEOTIDE SEQUENCE [LARGE SCALE GENOMIC DNA]</scope>
    <source>
        <strain evidence="4">cv. UVA1</strain>
    </source>
</reference>
<keyword evidence="4" id="KW-1185">Reference proteome</keyword>
<feature type="region of interest" description="Disordered" evidence="1">
    <location>
        <begin position="277"/>
        <end position="348"/>
    </location>
</feature>
<organism evidence="3 4">
    <name type="scientific">Striga asiatica</name>
    <name type="common">Asiatic witchweed</name>
    <name type="synonym">Buchnera asiatica</name>
    <dbReference type="NCBI Taxonomy" id="4170"/>
    <lineage>
        <taxon>Eukaryota</taxon>
        <taxon>Viridiplantae</taxon>
        <taxon>Streptophyta</taxon>
        <taxon>Embryophyta</taxon>
        <taxon>Tracheophyta</taxon>
        <taxon>Spermatophyta</taxon>
        <taxon>Magnoliopsida</taxon>
        <taxon>eudicotyledons</taxon>
        <taxon>Gunneridae</taxon>
        <taxon>Pentapetalae</taxon>
        <taxon>asterids</taxon>
        <taxon>lamiids</taxon>
        <taxon>Lamiales</taxon>
        <taxon>Orobanchaceae</taxon>
        <taxon>Buchnereae</taxon>
        <taxon>Striga</taxon>
    </lineage>
</organism>
<feature type="compositionally biased region" description="Polar residues" evidence="1">
    <location>
        <begin position="321"/>
        <end position="341"/>
    </location>
</feature>
<dbReference type="InterPro" id="IPR053307">
    <property type="entry name" value="Mitochondrial_IM_protease"/>
</dbReference>
<dbReference type="SUPFAM" id="SSF51306">
    <property type="entry name" value="LexA/Signal peptidase"/>
    <property type="match status" value="1"/>
</dbReference>
<feature type="compositionally biased region" description="Basic and acidic residues" evidence="1">
    <location>
        <begin position="369"/>
        <end position="387"/>
    </location>
</feature>
<dbReference type="SMART" id="SM00959">
    <property type="entry name" value="Rho_N"/>
    <property type="match status" value="1"/>
</dbReference>
<dbReference type="GO" id="GO:0004252">
    <property type="term" value="F:serine-type endopeptidase activity"/>
    <property type="evidence" value="ECO:0007669"/>
    <property type="project" value="InterPro"/>
</dbReference>
<dbReference type="EMBL" id="BKCP01000001">
    <property type="protein sequence ID" value="GER24934.1"/>
    <property type="molecule type" value="Genomic_DNA"/>
</dbReference>
<evidence type="ECO:0000259" key="2">
    <source>
        <dbReference type="SMART" id="SM00959"/>
    </source>
</evidence>